<feature type="region of interest" description="Disordered" evidence="1">
    <location>
        <begin position="1"/>
        <end position="23"/>
    </location>
</feature>
<keyword evidence="3" id="KW-1185">Reference proteome</keyword>
<sequence length="131" mass="14736">MTGGDSSSAQKRYTRSQSESGLKRPKFGLDICFTENDPVPDRVPRADPIIIHAKIVSSVVADPFLAFYFELQLCHSLHLMNSLDLVDQSFDFRKFPSGCLQEGEEDLYLGQSIDDFRLSEEILVHANVVVQ</sequence>
<name>A0ABD3B2H1_9GENT</name>
<gene>
    <name evidence="2" type="ORF">ACH5RR_001096</name>
</gene>
<dbReference type="EMBL" id="JBJUIK010000001">
    <property type="protein sequence ID" value="KAL3537730.1"/>
    <property type="molecule type" value="Genomic_DNA"/>
</dbReference>
<feature type="compositionally biased region" description="Polar residues" evidence="1">
    <location>
        <begin position="1"/>
        <end position="20"/>
    </location>
</feature>
<evidence type="ECO:0000256" key="1">
    <source>
        <dbReference type="SAM" id="MobiDB-lite"/>
    </source>
</evidence>
<accession>A0ABD3B2H1</accession>
<dbReference type="Proteomes" id="UP001630127">
    <property type="component" value="Unassembled WGS sequence"/>
</dbReference>
<evidence type="ECO:0000313" key="3">
    <source>
        <dbReference type="Proteomes" id="UP001630127"/>
    </source>
</evidence>
<organism evidence="2 3">
    <name type="scientific">Cinchona calisaya</name>
    <dbReference type="NCBI Taxonomy" id="153742"/>
    <lineage>
        <taxon>Eukaryota</taxon>
        <taxon>Viridiplantae</taxon>
        <taxon>Streptophyta</taxon>
        <taxon>Embryophyta</taxon>
        <taxon>Tracheophyta</taxon>
        <taxon>Spermatophyta</taxon>
        <taxon>Magnoliopsida</taxon>
        <taxon>eudicotyledons</taxon>
        <taxon>Gunneridae</taxon>
        <taxon>Pentapetalae</taxon>
        <taxon>asterids</taxon>
        <taxon>lamiids</taxon>
        <taxon>Gentianales</taxon>
        <taxon>Rubiaceae</taxon>
        <taxon>Cinchonoideae</taxon>
        <taxon>Cinchoneae</taxon>
        <taxon>Cinchona</taxon>
    </lineage>
</organism>
<comment type="caution">
    <text evidence="2">The sequence shown here is derived from an EMBL/GenBank/DDBJ whole genome shotgun (WGS) entry which is preliminary data.</text>
</comment>
<proteinExistence type="predicted"/>
<reference evidence="2 3" key="1">
    <citation type="submission" date="2024-11" db="EMBL/GenBank/DDBJ databases">
        <title>A near-complete genome assembly of Cinchona calisaya.</title>
        <authorList>
            <person name="Lian D.C."/>
            <person name="Zhao X.W."/>
            <person name="Wei L."/>
        </authorList>
    </citation>
    <scope>NUCLEOTIDE SEQUENCE [LARGE SCALE GENOMIC DNA]</scope>
    <source>
        <tissue evidence="2">Nenye</tissue>
    </source>
</reference>
<protein>
    <submittedName>
        <fullName evidence="2">Uncharacterized protein</fullName>
    </submittedName>
</protein>
<evidence type="ECO:0000313" key="2">
    <source>
        <dbReference type="EMBL" id="KAL3537730.1"/>
    </source>
</evidence>
<dbReference type="AlphaFoldDB" id="A0ABD3B2H1"/>